<dbReference type="EMBL" id="CP065714">
    <property type="protein sequence ID" value="QPT11209.1"/>
    <property type="molecule type" value="Genomic_DNA"/>
</dbReference>
<geneLocation type="plasmid" evidence="2 3">
    <name>unnamed1</name>
</geneLocation>
<dbReference type="Gene3D" id="3.40.50.1820">
    <property type="entry name" value="alpha/beta hydrolase"/>
    <property type="match status" value="1"/>
</dbReference>
<dbReference type="Pfam" id="PF02566">
    <property type="entry name" value="OsmC"/>
    <property type="match status" value="1"/>
</dbReference>
<evidence type="ECO:0000313" key="3">
    <source>
        <dbReference type="Proteomes" id="UP000594836"/>
    </source>
</evidence>
<dbReference type="InterPro" id="IPR022742">
    <property type="entry name" value="Hydrolase_4"/>
</dbReference>
<protein>
    <submittedName>
        <fullName evidence="2">Alpha/beta fold hydrolase</fullName>
    </submittedName>
</protein>
<organism evidence="2 3">
    <name type="scientific">Sphingomonas paucimobilis</name>
    <name type="common">Pseudomonas paucimobilis</name>
    <dbReference type="NCBI Taxonomy" id="13689"/>
    <lineage>
        <taxon>Bacteria</taxon>
        <taxon>Pseudomonadati</taxon>
        <taxon>Pseudomonadota</taxon>
        <taxon>Alphaproteobacteria</taxon>
        <taxon>Sphingomonadales</taxon>
        <taxon>Sphingomonadaceae</taxon>
        <taxon>Sphingomonas</taxon>
    </lineage>
</organism>
<dbReference type="PANTHER" id="PTHR39624">
    <property type="entry name" value="PROTEIN INVOLVED IN RIMO-MEDIATED BETA-METHYLTHIOLATION OF RIBOSOMAL PROTEIN S12 YCAO"/>
    <property type="match status" value="1"/>
</dbReference>
<dbReference type="Proteomes" id="UP000594836">
    <property type="component" value="Plasmid unnamed1"/>
</dbReference>
<evidence type="ECO:0000259" key="1">
    <source>
        <dbReference type="Pfam" id="PF12146"/>
    </source>
</evidence>
<name>A0A7T3AEJ8_SPHPI</name>
<dbReference type="RefSeq" id="WP_197939359.1">
    <property type="nucleotide sequence ID" value="NZ_CP065714.1"/>
</dbReference>
<gene>
    <name evidence="2" type="ORF">I6G38_20095</name>
</gene>
<feature type="domain" description="Serine aminopeptidase S33" evidence="1">
    <location>
        <begin position="40"/>
        <end position="133"/>
    </location>
</feature>
<dbReference type="InterPro" id="IPR015946">
    <property type="entry name" value="KH_dom-like_a/b"/>
</dbReference>
<proteinExistence type="predicted"/>
<evidence type="ECO:0000313" key="2">
    <source>
        <dbReference type="EMBL" id="QPT11209.1"/>
    </source>
</evidence>
<keyword evidence="2" id="KW-0378">Hydrolase</keyword>
<dbReference type="Pfam" id="PF12146">
    <property type="entry name" value="Hydrolase_4"/>
    <property type="match status" value="1"/>
</dbReference>
<dbReference type="Gene3D" id="3.30.300.20">
    <property type="match status" value="1"/>
</dbReference>
<accession>A0A7T3AEJ8</accession>
<dbReference type="InterPro" id="IPR029058">
    <property type="entry name" value="AB_hydrolase_fold"/>
</dbReference>
<dbReference type="SUPFAM" id="SSF82784">
    <property type="entry name" value="OsmC-like"/>
    <property type="match status" value="1"/>
</dbReference>
<dbReference type="InterPro" id="IPR003718">
    <property type="entry name" value="OsmC/Ohr_fam"/>
</dbReference>
<sequence length="409" mass="43322">MPAAKFTFENGEGKLLSGLLESPEGTPRGWAIFAHCFTCGKDSRAAVHISRALSRAGIGVLRFDFAGTGVGGAEGEAVDFAADVTDLKSAARAMTTAGMTPALLIGHSLGGTAALMAATDLPDIVAVATIGAPAELEHILKVFNASDLDTIRREGEASVDIAGRPFLIRRSFVDAVEQVDVEKAVAALRRPLLVLHSPLDQVVGVEHASRIFVAARHPKSFVSLDAADHLLADAADANFASAMVATWANRYLPPLVADLPQVEAADGVEAIETLAGKFQLKVRSGKHSIYSDEPTSVGGLGSGLSPYELVSAGLAACTVMTMRLYANRKGFPLERASTRVEHKKVADMMPPDRFTRTIVLEGPLDEEQRARILEIADRCPVDLTLIRGSDVQTDLVDAPLPKRSSEPAA</sequence>
<reference evidence="2 3" key="1">
    <citation type="submission" date="2020-12" db="EMBL/GenBank/DDBJ databases">
        <title>FDA dAtabase for Regulatory Grade micrObial Sequences (FDA-ARGOS): Supporting development and validation of Infectious Disease Dx tests.</title>
        <authorList>
            <person name="Sproer C."/>
            <person name="Gronow S."/>
            <person name="Severitt S."/>
            <person name="Schroder I."/>
            <person name="Tallon L."/>
            <person name="Sadzewicz L."/>
            <person name="Zhao X."/>
            <person name="Boylan J."/>
            <person name="Ott S."/>
            <person name="Bowen H."/>
            <person name="Vavikolanu K."/>
            <person name="Mehta A."/>
            <person name="Aluvathingal J."/>
            <person name="Nadendla S."/>
            <person name="Lowell S."/>
            <person name="Myers T."/>
            <person name="Yan Y."/>
            <person name="Sichtig H."/>
        </authorList>
    </citation>
    <scope>NUCLEOTIDE SEQUENCE [LARGE SCALE GENOMIC DNA]</scope>
    <source>
        <strain evidence="2 3">FDAARGOS_881</strain>
        <plasmid evidence="2 3">unnamed1</plasmid>
    </source>
</reference>
<keyword evidence="2" id="KW-0614">Plasmid</keyword>
<dbReference type="AlphaFoldDB" id="A0A7T3AEJ8"/>
<dbReference type="SUPFAM" id="SSF53474">
    <property type="entry name" value="alpha/beta-Hydrolases"/>
    <property type="match status" value="1"/>
</dbReference>
<dbReference type="PANTHER" id="PTHR39624:SF2">
    <property type="entry name" value="OSMC-LIKE PROTEIN"/>
    <property type="match status" value="1"/>
</dbReference>
<dbReference type="GO" id="GO:0016787">
    <property type="term" value="F:hydrolase activity"/>
    <property type="evidence" value="ECO:0007669"/>
    <property type="project" value="UniProtKB-KW"/>
</dbReference>
<dbReference type="InterPro" id="IPR036102">
    <property type="entry name" value="OsmC/Ohrsf"/>
</dbReference>